<protein>
    <recommendedName>
        <fullName evidence="7">Rhodopsin domain-containing protein</fullName>
    </recommendedName>
</protein>
<keyword evidence="3 6" id="KW-1133">Transmembrane helix</keyword>
<proteinExistence type="inferred from homology"/>
<dbReference type="AlphaFoldDB" id="A0A8K0IZB3"/>
<feature type="transmembrane region" description="Helical" evidence="6">
    <location>
        <begin position="223"/>
        <end position="244"/>
    </location>
</feature>
<evidence type="ECO:0000313" key="9">
    <source>
        <dbReference type="Proteomes" id="UP000811619"/>
    </source>
</evidence>
<keyword evidence="2 6" id="KW-0812">Transmembrane</keyword>
<feature type="transmembrane region" description="Helical" evidence="6">
    <location>
        <begin position="96"/>
        <end position="126"/>
    </location>
</feature>
<sequence>MTSRACGGQNHRPTYRAVEYLSINLSLGILSSAITVARLVFKRHFSASRRYGADDWVVVATLTVGLPCAVVNHLGLIRHGLGRDAWTMSTDDVSVFAMYFYVLEVLYLVDISLVKMTLLAFYLGIFPSVSTGRWTRRLLWGSVAINAMLAGGCVLVTVFQCRPVAHYWTQFVDDGAAGGGWCIPATPTAWVNGSLNVALDMWMILIPLFEVRHLRLHWKKKTGVVIMFLLGTFVTVVSVLRLAYLSSFDASINITWDYYDVALWSTIEINVGIICTSLPTMRLILVRLSPGMFGSQDTNATATATATHSRHSLPFSDPDARRQTRLSSVATTLRDKDEERRASVYARLKLCI</sequence>
<evidence type="ECO:0000256" key="4">
    <source>
        <dbReference type="ARBA" id="ARBA00023136"/>
    </source>
</evidence>
<comment type="similarity">
    <text evidence="5">Belongs to the SAT4 family.</text>
</comment>
<feature type="domain" description="Rhodopsin" evidence="7">
    <location>
        <begin position="45"/>
        <end position="286"/>
    </location>
</feature>
<evidence type="ECO:0000256" key="1">
    <source>
        <dbReference type="ARBA" id="ARBA00004141"/>
    </source>
</evidence>
<evidence type="ECO:0000256" key="2">
    <source>
        <dbReference type="ARBA" id="ARBA00022692"/>
    </source>
</evidence>
<feature type="transmembrane region" description="Helical" evidence="6">
    <location>
        <begin position="53"/>
        <end position="76"/>
    </location>
</feature>
<accession>A0A8K0IZB3</accession>
<keyword evidence="9" id="KW-1185">Reference proteome</keyword>
<evidence type="ECO:0000256" key="5">
    <source>
        <dbReference type="ARBA" id="ARBA00038359"/>
    </source>
</evidence>
<dbReference type="PANTHER" id="PTHR33048:SF143">
    <property type="entry name" value="EXTRACELLULAR MEMBRANE PROTEIN CFEM DOMAIN-CONTAINING PROTEIN-RELATED"/>
    <property type="match status" value="1"/>
</dbReference>
<reference evidence="8" key="1">
    <citation type="journal article" date="2020" name="bioRxiv">
        <title>Whole genome comparisons of ergot fungi reveals the divergence and evolution of species within the genus Claviceps are the result of varying mechanisms driving genome evolution and host range expansion.</title>
        <authorList>
            <person name="Wyka S.A."/>
            <person name="Mondo S.J."/>
            <person name="Liu M."/>
            <person name="Dettman J."/>
            <person name="Nalam V."/>
            <person name="Broders K.D."/>
        </authorList>
    </citation>
    <scope>NUCLEOTIDE SEQUENCE</scope>
    <source>
        <strain evidence="8">CCC 489</strain>
    </source>
</reference>
<evidence type="ECO:0000256" key="6">
    <source>
        <dbReference type="SAM" id="Phobius"/>
    </source>
</evidence>
<dbReference type="OrthoDB" id="2496787at2759"/>
<dbReference type="EMBL" id="SRPY01001454">
    <property type="protein sequence ID" value="KAG5913066.1"/>
    <property type="molecule type" value="Genomic_DNA"/>
</dbReference>
<feature type="transmembrane region" description="Helical" evidence="6">
    <location>
        <begin position="264"/>
        <end position="285"/>
    </location>
</feature>
<dbReference type="GO" id="GO:0016020">
    <property type="term" value="C:membrane"/>
    <property type="evidence" value="ECO:0007669"/>
    <property type="project" value="UniProtKB-SubCell"/>
</dbReference>
<comment type="caution">
    <text evidence="8">The sequence shown here is derived from an EMBL/GenBank/DDBJ whole genome shotgun (WGS) entry which is preliminary data.</text>
</comment>
<evidence type="ECO:0000313" key="8">
    <source>
        <dbReference type="EMBL" id="KAG5913066.1"/>
    </source>
</evidence>
<dbReference type="PANTHER" id="PTHR33048">
    <property type="entry name" value="PTH11-LIKE INTEGRAL MEMBRANE PROTEIN (AFU_ORTHOLOGUE AFUA_5G11245)"/>
    <property type="match status" value="1"/>
</dbReference>
<comment type="subcellular location">
    <subcellularLocation>
        <location evidence="1">Membrane</location>
        <topology evidence="1">Multi-pass membrane protein</topology>
    </subcellularLocation>
</comment>
<feature type="transmembrane region" description="Helical" evidence="6">
    <location>
        <begin position="20"/>
        <end position="41"/>
    </location>
</feature>
<evidence type="ECO:0000259" key="7">
    <source>
        <dbReference type="Pfam" id="PF20684"/>
    </source>
</evidence>
<name>A0A8K0IZB3_9HYPO</name>
<dbReference type="Proteomes" id="UP000811619">
    <property type="component" value="Unassembled WGS sequence"/>
</dbReference>
<evidence type="ECO:0000256" key="3">
    <source>
        <dbReference type="ARBA" id="ARBA00022989"/>
    </source>
</evidence>
<organism evidence="8 9">
    <name type="scientific">Claviceps africana</name>
    <dbReference type="NCBI Taxonomy" id="83212"/>
    <lineage>
        <taxon>Eukaryota</taxon>
        <taxon>Fungi</taxon>
        <taxon>Dikarya</taxon>
        <taxon>Ascomycota</taxon>
        <taxon>Pezizomycotina</taxon>
        <taxon>Sordariomycetes</taxon>
        <taxon>Hypocreomycetidae</taxon>
        <taxon>Hypocreales</taxon>
        <taxon>Clavicipitaceae</taxon>
        <taxon>Claviceps</taxon>
    </lineage>
</organism>
<feature type="transmembrane region" description="Helical" evidence="6">
    <location>
        <begin position="138"/>
        <end position="159"/>
    </location>
</feature>
<dbReference type="InterPro" id="IPR052337">
    <property type="entry name" value="SAT4-like"/>
</dbReference>
<gene>
    <name evidence="8" type="ORF">E4U42_001512</name>
</gene>
<keyword evidence="4 6" id="KW-0472">Membrane</keyword>
<dbReference type="InterPro" id="IPR049326">
    <property type="entry name" value="Rhodopsin_dom_fungi"/>
</dbReference>
<dbReference type="Pfam" id="PF20684">
    <property type="entry name" value="Fung_rhodopsin"/>
    <property type="match status" value="1"/>
</dbReference>